<reference evidence="1" key="1">
    <citation type="journal article" date="2020" name="Cell">
        <title>Large-Scale Comparative Analyses of Tick Genomes Elucidate Their Genetic Diversity and Vector Capacities.</title>
        <authorList>
            <consortium name="Tick Genome and Microbiome Consortium (TIGMIC)"/>
            <person name="Jia N."/>
            <person name="Wang J."/>
            <person name="Shi W."/>
            <person name="Du L."/>
            <person name="Sun Y."/>
            <person name="Zhan W."/>
            <person name="Jiang J.F."/>
            <person name="Wang Q."/>
            <person name="Zhang B."/>
            <person name="Ji P."/>
            <person name="Bell-Sakyi L."/>
            <person name="Cui X.M."/>
            <person name="Yuan T.T."/>
            <person name="Jiang B.G."/>
            <person name="Yang W.F."/>
            <person name="Lam T.T."/>
            <person name="Chang Q.C."/>
            <person name="Ding S.J."/>
            <person name="Wang X.J."/>
            <person name="Zhu J.G."/>
            <person name="Ruan X.D."/>
            <person name="Zhao L."/>
            <person name="Wei J.T."/>
            <person name="Ye R.Z."/>
            <person name="Que T.C."/>
            <person name="Du C.H."/>
            <person name="Zhou Y.H."/>
            <person name="Cheng J.X."/>
            <person name="Dai P.F."/>
            <person name="Guo W.B."/>
            <person name="Han X.H."/>
            <person name="Huang E.J."/>
            <person name="Li L.F."/>
            <person name="Wei W."/>
            <person name="Gao Y.C."/>
            <person name="Liu J.Z."/>
            <person name="Shao H.Z."/>
            <person name="Wang X."/>
            <person name="Wang C.C."/>
            <person name="Yang T.C."/>
            <person name="Huo Q.B."/>
            <person name="Li W."/>
            <person name="Chen H.Y."/>
            <person name="Chen S.E."/>
            <person name="Zhou L.G."/>
            <person name="Ni X.B."/>
            <person name="Tian J.H."/>
            <person name="Sheng Y."/>
            <person name="Liu T."/>
            <person name="Pan Y.S."/>
            <person name="Xia L.Y."/>
            <person name="Li J."/>
            <person name="Zhao F."/>
            <person name="Cao W.C."/>
        </authorList>
    </citation>
    <scope>NUCLEOTIDE SEQUENCE</scope>
    <source>
        <strain evidence="1">Rmic-2018</strain>
    </source>
</reference>
<evidence type="ECO:0000313" key="1">
    <source>
        <dbReference type="EMBL" id="KAH8019599.1"/>
    </source>
</evidence>
<sequence>MLFVGYLNERLRAFKSSNEEKVQHNGEVSCYKNRQIPMLFEDRQSLEEQLHTRFSPKEKELLAQCRQGCPHREQAIREELITIMFLPMQPPEIRTSQVIATCR</sequence>
<comment type="caution">
    <text evidence="1">The sequence shown here is derived from an EMBL/GenBank/DDBJ whole genome shotgun (WGS) entry which is preliminary data.</text>
</comment>
<dbReference type="VEuPathDB" id="VectorBase:LOC119163246"/>
<accession>A0A9J6DBY4</accession>
<name>A0A9J6DBY4_RHIMP</name>
<dbReference type="EMBL" id="JABSTU010000010">
    <property type="protein sequence ID" value="KAH8019599.1"/>
    <property type="molecule type" value="Genomic_DNA"/>
</dbReference>
<gene>
    <name evidence="1" type="ORF">HPB51_020298</name>
</gene>
<dbReference type="Proteomes" id="UP000821866">
    <property type="component" value="Chromosome 8"/>
</dbReference>
<reference evidence="1" key="2">
    <citation type="submission" date="2021-09" db="EMBL/GenBank/DDBJ databases">
        <authorList>
            <person name="Jia N."/>
            <person name="Wang J."/>
            <person name="Shi W."/>
            <person name="Du L."/>
            <person name="Sun Y."/>
            <person name="Zhan W."/>
            <person name="Jiang J."/>
            <person name="Wang Q."/>
            <person name="Zhang B."/>
            <person name="Ji P."/>
            <person name="Sakyi L.B."/>
            <person name="Cui X."/>
            <person name="Yuan T."/>
            <person name="Jiang B."/>
            <person name="Yang W."/>
            <person name="Lam T.T.-Y."/>
            <person name="Chang Q."/>
            <person name="Ding S."/>
            <person name="Wang X."/>
            <person name="Zhu J."/>
            <person name="Ruan X."/>
            <person name="Zhao L."/>
            <person name="Wei J."/>
            <person name="Que T."/>
            <person name="Du C."/>
            <person name="Cheng J."/>
            <person name="Dai P."/>
            <person name="Han X."/>
            <person name="Huang E."/>
            <person name="Gao Y."/>
            <person name="Liu J."/>
            <person name="Shao H."/>
            <person name="Ye R."/>
            <person name="Li L."/>
            <person name="Wei W."/>
            <person name="Wang X."/>
            <person name="Wang C."/>
            <person name="Huo Q."/>
            <person name="Li W."/>
            <person name="Guo W."/>
            <person name="Chen H."/>
            <person name="Chen S."/>
            <person name="Zhou L."/>
            <person name="Zhou L."/>
            <person name="Ni X."/>
            <person name="Tian J."/>
            <person name="Zhou Y."/>
            <person name="Sheng Y."/>
            <person name="Liu T."/>
            <person name="Pan Y."/>
            <person name="Xia L."/>
            <person name="Li J."/>
            <person name="Zhao F."/>
            <person name="Cao W."/>
        </authorList>
    </citation>
    <scope>NUCLEOTIDE SEQUENCE</scope>
    <source>
        <strain evidence="1">Rmic-2018</strain>
        <tissue evidence="1">Larvae</tissue>
    </source>
</reference>
<keyword evidence="2" id="KW-1185">Reference proteome</keyword>
<protein>
    <submittedName>
        <fullName evidence="1">Uncharacterized protein</fullName>
    </submittedName>
</protein>
<proteinExistence type="predicted"/>
<dbReference type="AlphaFoldDB" id="A0A9J6DBY4"/>
<evidence type="ECO:0000313" key="2">
    <source>
        <dbReference type="Proteomes" id="UP000821866"/>
    </source>
</evidence>
<organism evidence="1 2">
    <name type="scientific">Rhipicephalus microplus</name>
    <name type="common">Cattle tick</name>
    <name type="synonym">Boophilus microplus</name>
    <dbReference type="NCBI Taxonomy" id="6941"/>
    <lineage>
        <taxon>Eukaryota</taxon>
        <taxon>Metazoa</taxon>
        <taxon>Ecdysozoa</taxon>
        <taxon>Arthropoda</taxon>
        <taxon>Chelicerata</taxon>
        <taxon>Arachnida</taxon>
        <taxon>Acari</taxon>
        <taxon>Parasitiformes</taxon>
        <taxon>Ixodida</taxon>
        <taxon>Ixodoidea</taxon>
        <taxon>Ixodidae</taxon>
        <taxon>Rhipicephalinae</taxon>
        <taxon>Rhipicephalus</taxon>
        <taxon>Boophilus</taxon>
    </lineage>
</organism>